<dbReference type="CDD" id="cd05380">
    <property type="entry name" value="CAP_euk"/>
    <property type="match status" value="1"/>
</dbReference>
<reference evidence="3" key="2">
    <citation type="submission" date="2020-09" db="EMBL/GenBank/DDBJ databases">
        <authorList>
            <person name="Kikuchi T."/>
        </authorList>
    </citation>
    <scope>NUCLEOTIDE SEQUENCE</scope>
    <source>
        <strain evidence="3">Ka4C1</strain>
    </source>
</reference>
<feature type="signal peptide" evidence="1">
    <location>
        <begin position="1"/>
        <end position="18"/>
    </location>
</feature>
<organism evidence="4 6">
    <name type="scientific">Bursaphelenchus xylophilus</name>
    <name type="common">Pinewood nematode worm</name>
    <name type="synonym">Aphelenchoides xylophilus</name>
    <dbReference type="NCBI Taxonomy" id="6326"/>
    <lineage>
        <taxon>Eukaryota</taxon>
        <taxon>Metazoa</taxon>
        <taxon>Ecdysozoa</taxon>
        <taxon>Nematoda</taxon>
        <taxon>Chromadorea</taxon>
        <taxon>Rhabditida</taxon>
        <taxon>Tylenchina</taxon>
        <taxon>Tylenchomorpha</taxon>
        <taxon>Aphelenchoidea</taxon>
        <taxon>Aphelenchoididae</taxon>
        <taxon>Bursaphelenchus</taxon>
    </lineage>
</organism>
<dbReference type="PRINTS" id="PR00837">
    <property type="entry name" value="V5TPXLIKE"/>
</dbReference>
<dbReference type="eggNOG" id="KOG3017">
    <property type="taxonomic scope" value="Eukaryota"/>
</dbReference>
<evidence type="ECO:0000313" key="4">
    <source>
        <dbReference type="Proteomes" id="UP000095284"/>
    </source>
</evidence>
<dbReference type="WBParaSite" id="BXY_0774300.1">
    <property type="protein sequence ID" value="BXY_0774300.1"/>
    <property type="gene ID" value="BXY_0774300"/>
</dbReference>
<dbReference type="Pfam" id="PF00188">
    <property type="entry name" value="CAP"/>
    <property type="match status" value="1"/>
</dbReference>
<evidence type="ECO:0000313" key="5">
    <source>
        <dbReference type="Proteomes" id="UP000659654"/>
    </source>
</evidence>
<keyword evidence="5" id="KW-1185">Reference proteome</keyword>
<dbReference type="SMR" id="A0A1I7S411"/>
<proteinExistence type="predicted"/>
<dbReference type="InterPro" id="IPR001283">
    <property type="entry name" value="CRISP-related"/>
</dbReference>
<dbReference type="InterPro" id="IPR035940">
    <property type="entry name" value="CAP_sf"/>
</dbReference>
<dbReference type="EMBL" id="CAJFCV020000004">
    <property type="protein sequence ID" value="CAG9116616.1"/>
    <property type="molecule type" value="Genomic_DNA"/>
</dbReference>
<dbReference type="SMART" id="SM00198">
    <property type="entry name" value="SCP"/>
    <property type="match status" value="1"/>
</dbReference>
<sequence>MFLFQLPLFVICVTVVSGDVLTDSAKIAALKNHNDHRRVIAKGNDKNKDSANMPKASNMQKLVYNKDLEKKAQDWAAQCKFEHTPQTGDHYGQNLYMTSQNLPQEQAMTNAGDSWWQELPEKYGGTNVKFDMSIANQGVGHFTQMAWAQCRSMGCAVQKCNFGTYVVCNYDSGNMINDNIYNTGEPCSACPQGMECQDALCAVKCKKSKKRK</sequence>
<reference evidence="6" key="1">
    <citation type="submission" date="2016-11" db="UniProtKB">
        <authorList>
            <consortium name="WormBaseParasite"/>
        </authorList>
    </citation>
    <scope>IDENTIFICATION</scope>
</reference>
<dbReference type="AlphaFoldDB" id="A0A1I7S411"/>
<dbReference type="Proteomes" id="UP000582659">
    <property type="component" value="Unassembled WGS sequence"/>
</dbReference>
<name>A0A1I7S411_BURXY</name>
<evidence type="ECO:0000313" key="3">
    <source>
        <dbReference type="EMBL" id="CAD5226999.1"/>
    </source>
</evidence>
<accession>A0A1I7S411</accession>
<keyword evidence="1" id="KW-0732">Signal</keyword>
<dbReference type="EMBL" id="CAJFDI010000004">
    <property type="protein sequence ID" value="CAD5226999.1"/>
    <property type="molecule type" value="Genomic_DNA"/>
</dbReference>
<gene>
    <name evidence="3" type="ORF">BXYJ_LOCUS9544</name>
</gene>
<dbReference type="Gene3D" id="3.40.33.10">
    <property type="entry name" value="CAP"/>
    <property type="match status" value="1"/>
</dbReference>
<dbReference type="Proteomes" id="UP000659654">
    <property type="component" value="Unassembled WGS sequence"/>
</dbReference>
<evidence type="ECO:0000256" key="1">
    <source>
        <dbReference type="SAM" id="SignalP"/>
    </source>
</evidence>
<feature type="domain" description="SCP" evidence="2">
    <location>
        <begin position="24"/>
        <end position="177"/>
    </location>
</feature>
<dbReference type="InterPro" id="IPR002413">
    <property type="entry name" value="V5_allergen-like"/>
</dbReference>
<dbReference type="Proteomes" id="UP000095284">
    <property type="component" value="Unplaced"/>
</dbReference>
<dbReference type="OrthoDB" id="5876828at2759"/>
<evidence type="ECO:0000259" key="2">
    <source>
        <dbReference type="SMART" id="SM00198"/>
    </source>
</evidence>
<dbReference type="InterPro" id="IPR014044">
    <property type="entry name" value="CAP_dom"/>
</dbReference>
<protein>
    <submittedName>
        <fullName evidence="3">(pine wood nematode) hypothetical protein</fullName>
    </submittedName>
    <submittedName>
        <fullName evidence="6">SCP domain-containing protein</fullName>
    </submittedName>
</protein>
<dbReference type="SUPFAM" id="SSF55797">
    <property type="entry name" value="PR-1-like"/>
    <property type="match status" value="1"/>
</dbReference>
<feature type="chain" id="PRO_5035359675" evidence="1">
    <location>
        <begin position="19"/>
        <end position="212"/>
    </location>
</feature>
<evidence type="ECO:0000313" key="6">
    <source>
        <dbReference type="WBParaSite" id="BXY_0774300.1"/>
    </source>
</evidence>
<dbReference type="PANTHER" id="PTHR10334">
    <property type="entry name" value="CYSTEINE-RICH SECRETORY PROTEIN-RELATED"/>
    <property type="match status" value="1"/>
</dbReference>
<dbReference type="PRINTS" id="PR00838">
    <property type="entry name" value="V5ALLERGEN"/>
</dbReference>